<protein>
    <recommendedName>
        <fullName evidence="3">F-box domain-containing protein</fullName>
    </recommendedName>
</protein>
<feature type="compositionally biased region" description="Low complexity" evidence="2">
    <location>
        <begin position="153"/>
        <end position="174"/>
    </location>
</feature>
<gene>
    <name evidence="4" type="ORF">S7711_07879</name>
</gene>
<reference evidence="4 5" key="1">
    <citation type="journal article" date="2014" name="BMC Genomics">
        <title>Comparative genome sequencing reveals chemotype-specific gene clusters in the toxigenic black mold Stachybotrys.</title>
        <authorList>
            <person name="Semeiks J."/>
            <person name="Borek D."/>
            <person name="Otwinowski Z."/>
            <person name="Grishin N.V."/>
        </authorList>
    </citation>
    <scope>NUCLEOTIDE SEQUENCE [LARGE SCALE GENOMIC DNA]</scope>
    <source>
        <strain evidence="5">CBS 109288 / IBT 7711</strain>
    </source>
</reference>
<dbReference type="Pfam" id="PF12937">
    <property type="entry name" value="F-box-like"/>
    <property type="match status" value="1"/>
</dbReference>
<dbReference type="GO" id="GO:0019005">
    <property type="term" value="C:SCF ubiquitin ligase complex"/>
    <property type="evidence" value="ECO:0007669"/>
    <property type="project" value="TreeGrafter"/>
</dbReference>
<organism evidence="4 5">
    <name type="scientific">Stachybotrys chartarum (strain CBS 109288 / IBT 7711)</name>
    <name type="common">Toxic black mold</name>
    <name type="synonym">Stilbospora chartarum</name>
    <dbReference type="NCBI Taxonomy" id="1280523"/>
    <lineage>
        <taxon>Eukaryota</taxon>
        <taxon>Fungi</taxon>
        <taxon>Dikarya</taxon>
        <taxon>Ascomycota</taxon>
        <taxon>Pezizomycotina</taxon>
        <taxon>Sordariomycetes</taxon>
        <taxon>Hypocreomycetidae</taxon>
        <taxon>Hypocreales</taxon>
        <taxon>Stachybotryaceae</taxon>
        <taxon>Stachybotrys</taxon>
    </lineage>
</organism>
<dbReference type="OrthoDB" id="2117972at2759"/>
<dbReference type="GO" id="GO:0005737">
    <property type="term" value="C:cytoplasm"/>
    <property type="evidence" value="ECO:0007669"/>
    <property type="project" value="TreeGrafter"/>
</dbReference>
<dbReference type="AlphaFoldDB" id="A0A084AK01"/>
<dbReference type="EMBL" id="KL648692">
    <property type="protein sequence ID" value="KEY65630.1"/>
    <property type="molecule type" value="Genomic_DNA"/>
</dbReference>
<dbReference type="InterPro" id="IPR001810">
    <property type="entry name" value="F-box_dom"/>
</dbReference>
<evidence type="ECO:0000256" key="2">
    <source>
        <dbReference type="SAM" id="MobiDB-lite"/>
    </source>
</evidence>
<dbReference type="Pfam" id="PF19270">
    <property type="entry name" value="FBO_C"/>
    <property type="match status" value="1"/>
</dbReference>
<evidence type="ECO:0000256" key="1">
    <source>
        <dbReference type="ARBA" id="ARBA00022786"/>
    </source>
</evidence>
<evidence type="ECO:0000313" key="5">
    <source>
        <dbReference type="Proteomes" id="UP000028045"/>
    </source>
</evidence>
<dbReference type="PROSITE" id="PS50181">
    <property type="entry name" value="FBOX"/>
    <property type="match status" value="1"/>
</dbReference>
<dbReference type="InterPro" id="IPR045464">
    <property type="entry name" value="Hrt3/FBXO9_C"/>
</dbReference>
<proteinExistence type="predicted"/>
<feature type="region of interest" description="Disordered" evidence="2">
    <location>
        <begin position="153"/>
        <end position="191"/>
    </location>
</feature>
<feature type="domain" description="F-box" evidence="3">
    <location>
        <begin position="218"/>
        <end position="268"/>
    </location>
</feature>
<dbReference type="SUPFAM" id="SSF81383">
    <property type="entry name" value="F-box domain"/>
    <property type="match status" value="1"/>
</dbReference>
<dbReference type="PANTHER" id="PTHR12874">
    <property type="entry name" value="F-BOX ONLY PROTEIN 48-RELATED"/>
    <property type="match status" value="1"/>
</dbReference>
<keyword evidence="1" id="KW-0833">Ubl conjugation pathway</keyword>
<sequence length="526" mass="59320">MASKDGLNSDLEAFRREWLSDLRSKRDETAETPQLSSYQPLRRSNERPAASSSKQSHAHPRARGSAQLHEDDDHYVQSLSFDEPSPRPGHALAESSKKAATCGDKELVSALDHYEEAMEKEAQGNMGESLKLYRKAYRLDVGVDKRYREKHFPQAPTAPKAHAAAPKAAHQQPPQTVPENSNTPSEPKPQTIGDLIASFATLKIDPVPPEVEGMPQPPCPIATLPDELLVHILQDVAVDDVGDFGRAALVCKHFAYLVATEERIWRRVCLGGEYGFQAMHYHWQKNIDWTALDEQEEEDADGTLVSMRELAERRREESIVVTRSLVPAAYPTWRTMFRSRPRIRFNGCYISTVNYVRSGQASTNQATWGGAPIHIVTYYRYLRFFRDGTAISLLTTTEPAEVVHHLTKELLQQHRGSAHAHLPSAVMHLALRGRWRLSSALDHPDATAPKDQEGDLYVETEGVDPKYTYRMYLTLRGAGKTTRNTKFAWRGFYSYNKLTDDVAAFALKNDKPFFFSRVRSYGVRGA</sequence>
<evidence type="ECO:0000259" key="3">
    <source>
        <dbReference type="PROSITE" id="PS50181"/>
    </source>
</evidence>
<dbReference type="Proteomes" id="UP000028045">
    <property type="component" value="Unassembled WGS sequence"/>
</dbReference>
<evidence type="ECO:0000313" key="4">
    <source>
        <dbReference type="EMBL" id="KEY65630.1"/>
    </source>
</evidence>
<keyword evidence="5" id="KW-1185">Reference proteome</keyword>
<dbReference type="InterPro" id="IPR036047">
    <property type="entry name" value="F-box-like_dom_sf"/>
</dbReference>
<dbReference type="PANTHER" id="PTHR12874:SF9">
    <property type="entry name" value="F-BOX ONLY PROTEIN 48"/>
    <property type="match status" value="1"/>
</dbReference>
<dbReference type="Gene3D" id="1.20.1280.50">
    <property type="match status" value="1"/>
</dbReference>
<accession>A0A084AK01</accession>
<name>A0A084AK01_STACB</name>
<dbReference type="HOGENOM" id="CLU_017706_0_0_1"/>
<dbReference type="GO" id="GO:0031146">
    <property type="term" value="P:SCF-dependent proteasomal ubiquitin-dependent protein catabolic process"/>
    <property type="evidence" value="ECO:0007669"/>
    <property type="project" value="TreeGrafter"/>
</dbReference>
<feature type="region of interest" description="Disordered" evidence="2">
    <location>
        <begin position="22"/>
        <end position="104"/>
    </location>
</feature>